<reference evidence="2 3" key="1">
    <citation type="submission" date="2019-02" db="EMBL/GenBank/DDBJ databases">
        <title>Deep-cultivation of Planctomycetes and their phenomic and genomic characterization uncovers novel biology.</title>
        <authorList>
            <person name="Wiegand S."/>
            <person name="Jogler M."/>
            <person name="Boedeker C."/>
            <person name="Pinto D."/>
            <person name="Vollmers J."/>
            <person name="Rivas-Marin E."/>
            <person name="Kohn T."/>
            <person name="Peeters S.H."/>
            <person name="Heuer A."/>
            <person name="Rast P."/>
            <person name="Oberbeckmann S."/>
            <person name="Bunk B."/>
            <person name="Jeske O."/>
            <person name="Meyerdierks A."/>
            <person name="Storesund J.E."/>
            <person name="Kallscheuer N."/>
            <person name="Luecker S."/>
            <person name="Lage O.M."/>
            <person name="Pohl T."/>
            <person name="Merkel B.J."/>
            <person name="Hornburger P."/>
            <person name="Mueller R.-W."/>
            <person name="Bruemmer F."/>
            <person name="Labrenz M."/>
            <person name="Spormann A.M."/>
            <person name="Op Den Camp H."/>
            <person name="Overmann J."/>
            <person name="Amann R."/>
            <person name="Jetten M.S.M."/>
            <person name="Mascher T."/>
            <person name="Medema M.H."/>
            <person name="Devos D.P."/>
            <person name="Kaster A.-K."/>
            <person name="Ovreas L."/>
            <person name="Rohde M."/>
            <person name="Galperin M.Y."/>
            <person name="Jogler C."/>
        </authorList>
    </citation>
    <scope>NUCLEOTIDE SEQUENCE [LARGE SCALE GENOMIC DNA]</scope>
    <source>
        <strain evidence="2 3">Pla144</strain>
    </source>
</reference>
<protein>
    <recommendedName>
        <fullName evidence="4">DUF3137 domain-containing protein</fullName>
    </recommendedName>
</protein>
<name>A0A5C6CUU8_9BACT</name>
<organism evidence="2 3">
    <name type="scientific">Bythopirellula polymerisocia</name>
    <dbReference type="NCBI Taxonomy" id="2528003"/>
    <lineage>
        <taxon>Bacteria</taxon>
        <taxon>Pseudomonadati</taxon>
        <taxon>Planctomycetota</taxon>
        <taxon>Planctomycetia</taxon>
        <taxon>Pirellulales</taxon>
        <taxon>Lacipirellulaceae</taxon>
        <taxon>Bythopirellula</taxon>
    </lineage>
</organism>
<evidence type="ECO:0008006" key="4">
    <source>
        <dbReference type="Google" id="ProtNLM"/>
    </source>
</evidence>
<accession>A0A5C6CUU8</accession>
<evidence type="ECO:0000313" key="3">
    <source>
        <dbReference type="Proteomes" id="UP000318437"/>
    </source>
</evidence>
<proteinExistence type="predicted"/>
<feature type="transmembrane region" description="Helical" evidence="1">
    <location>
        <begin position="6"/>
        <end position="23"/>
    </location>
</feature>
<evidence type="ECO:0000256" key="1">
    <source>
        <dbReference type="SAM" id="Phobius"/>
    </source>
</evidence>
<comment type="caution">
    <text evidence="2">The sequence shown here is derived from an EMBL/GenBank/DDBJ whole genome shotgun (WGS) entry which is preliminary data.</text>
</comment>
<keyword evidence="1" id="KW-1133">Transmembrane helix</keyword>
<dbReference type="Proteomes" id="UP000318437">
    <property type="component" value="Unassembled WGS sequence"/>
</dbReference>
<gene>
    <name evidence="2" type="ORF">Pla144_21970</name>
</gene>
<keyword evidence="1" id="KW-0472">Membrane</keyword>
<keyword evidence="3" id="KW-1185">Reference proteome</keyword>
<keyword evidence="1" id="KW-0812">Transmembrane</keyword>
<evidence type="ECO:0000313" key="2">
    <source>
        <dbReference type="EMBL" id="TWU27424.1"/>
    </source>
</evidence>
<dbReference type="EMBL" id="SJPS01000003">
    <property type="protein sequence ID" value="TWU27424.1"/>
    <property type="molecule type" value="Genomic_DNA"/>
</dbReference>
<sequence length="238" mass="27785">MNPIAFILIALAIWAIVAYFGHLQMQKRRQELSDLAAELGWHFDDSQNWSHEDRYPQFGVFTRGHSRYAYHTLRGQTVIEGRVWPVVMGDYRFRETSGSGKNRTTRTYSFSYLILELPFLRSCDLIVRKEGFFDKLAGMIGFDDIDFESAEFSDRFHVKSSDKKFAYDVLHPRMMEFLLDSDPPGIDIARRACCLYTGTSSWTPTKFKRTLHWANEFFGRWPSYVTESLEPDSQQLSN</sequence>
<dbReference type="AlphaFoldDB" id="A0A5C6CUU8"/>